<organism evidence="4 5">
    <name type="scientific">Glutamicibacter creatinolyticus</name>
    <dbReference type="NCBI Taxonomy" id="162496"/>
    <lineage>
        <taxon>Bacteria</taxon>
        <taxon>Bacillati</taxon>
        <taxon>Actinomycetota</taxon>
        <taxon>Actinomycetes</taxon>
        <taxon>Micrococcales</taxon>
        <taxon>Micrococcaceae</taxon>
        <taxon>Glutamicibacter</taxon>
    </lineage>
</organism>
<dbReference type="GO" id="GO:0019262">
    <property type="term" value="P:N-acetylneuraminate catabolic process"/>
    <property type="evidence" value="ECO:0007669"/>
    <property type="project" value="TreeGrafter"/>
</dbReference>
<dbReference type="GO" id="GO:0005975">
    <property type="term" value="P:carbohydrate metabolic process"/>
    <property type="evidence" value="ECO:0007669"/>
    <property type="project" value="InterPro"/>
</dbReference>
<dbReference type="CDD" id="cd01399">
    <property type="entry name" value="GlcN6P_deaminase"/>
    <property type="match status" value="1"/>
</dbReference>
<dbReference type="RefSeq" id="WP_138925785.1">
    <property type="nucleotide sequence ID" value="NZ_CP034412.1"/>
</dbReference>
<dbReference type="InterPro" id="IPR004547">
    <property type="entry name" value="Glucosamine6P_isomerase"/>
</dbReference>
<proteinExistence type="predicted"/>
<dbReference type="Pfam" id="PF01182">
    <property type="entry name" value="Glucosamine_iso"/>
    <property type="match status" value="1"/>
</dbReference>
<name>A0A5B7WT57_9MICC</name>
<evidence type="ECO:0000256" key="2">
    <source>
        <dbReference type="ARBA" id="ARBA00023277"/>
    </source>
</evidence>
<dbReference type="InterPro" id="IPR018321">
    <property type="entry name" value="Glucosamine6P_isomerase_CS"/>
</dbReference>
<dbReference type="KEGG" id="gcr:GcLGCM259_0683"/>
<dbReference type="Proteomes" id="UP000307000">
    <property type="component" value="Chromosome"/>
</dbReference>
<dbReference type="PANTHER" id="PTHR11280:SF5">
    <property type="entry name" value="GLUCOSAMINE-6-PHOSPHATE ISOMERASE"/>
    <property type="match status" value="1"/>
</dbReference>
<dbReference type="PANTHER" id="PTHR11280">
    <property type="entry name" value="GLUCOSAMINE-6-PHOSPHATE ISOMERASE"/>
    <property type="match status" value="1"/>
</dbReference>
<evidence type="ECO:0000259" key="3">
    <source>
        <dbReference type="Pfam" id="PF01182"/>
    </source>
</evidence>
<reference evidence="4 5" key="1">
    <citation type="submission" date="2018-12" db="EMBL/GenBank/DDBJ databases">
        <title>Complete Genome Sequence of Glutamicibacter creatinolyticus strain LGCM259,isolated from an abscess of a 12-year-old mare in Italy.</title>
        <authorList>
            <person name="Santos R.G."/>
            <person name="Silva A.L."/>
            <person name="Seyffert N."/>
            <person name="Castro T.L.P."/>
            <person name="Attili A.R."/>
            <person name="Rifici C."/>
            <person name="Mazzullo G."/>
            <person name="Brenig B."/>
            <person name="Venanzi F."/>
            <person name="Azevedo V."/>
        </authorList>
    </citation>
    <scope>NUCLEOTIDE SEQUENCE [LARGE SCALE GENOMIC DNA]</scope>
    <source>
        <strain evidence="4 5">LGCM 259</strain>
    </source>
</reference>
<dbReference type="AlphaFoldDB" id="A0A5B7WT57"/>
<dbReference type="GO" id="GO:0004342">
    <property type="term" value="F:glucosamine-6-phosphate deaminase activity"/>
    <property type="evidence" value="ECO:0007669"/>
    <property type="project" value="InterPro"/>
</dbReference>
<dbReference type="PROSITE" id="PS01161">
    <property type="entry name" value="GLC_GALNAC_ISOMERASE"/>
    <property type="match status" value="1"/>
</dbReference>
<dbReference type="Gene3D" id="3.40.50.1360">
    <property type="match status" value="1"/>
</dbReference>
<evidence type="ECO:0000313" key="5">
    <source>
        <dbReference type="Proteomes" id="UP000307000"/>
    </source>
</evidence>
<dbReference type="GO" id="GO:0006046">
    <property type="term" value="P:N-acetylglucosamine catabolic process"/>
    <property type="evidence" value="ECO:0007669"/>
    <property type="project" value="TreeGrafter"/>
</dbReference>
<keyword evidence="5" id="KW-1185">Reference proteome</keyword>
<accession>A0A5B7WT57</accession>
<dbReference type="GO" id="GO:0006043">
    <property type="term" value="P:glucosamine catabolic process"/>
    <property type="evidence" value="ECO:0007669"/>
    <property type="project" value="TreeGrafter"/>
</dbReference>
<sequence>MKVLIGSSPDEVARLAATAVLEGFQRYASDRAPVLGLATGSSPLGLYSELADYVAKGELDLSQATGFALDEYVGLSSDHVQSYRQTLIREVCQVMGLPEQNLNVPLGDAESLDVLEEAATAYDAAIAAAGGVDVQILGIGSNGHIGFNEPGTALRSRTHVTRLTARTRSDNARFFGSLDEVPTHSVTQGLGTVLEARRLVLVATGRVKAGAIAAAIEGPLAASCPASVLQLHEDAILVIDEEAANDLKHREYYEDSAKALVI</sequence>
<dbReference type="InterPro" id="IPR006148">
    <property type="entry name" value="Glc/Gal-6P_isomerase"/>
</dbReference>
<dbReference type="InterPro" id="IPR037171">
    <property type="entry name" value="NagB/RpiA_transferase-like"/>
</dbReference>
<evidence type="ECO:0000313" key="4">
    <source>
        <dbReference type="EMBL" id="QCY46444.1"/>
    </source>
</evidence>
<dbReference type="EMBL" id="CP034412">
    <property type="protein sequence ID" value="QCY46444.1"/>
    <property type="molecule type" value="Genomic_DNA"/>
</dbReference>
<keyword evidence="2" id="KW-0119">Carbohydrate metabolism</keyword>
<keyword evidence="1" id="KW-0378">Hydrolase</keyword>
<dbReference type="SUPFAM" id="SSF100950">
    <property type="entry name" value="NagB/RpiA/CoA transferase-like"/>
    <property type="match status" value="1"/>
</dbReference>
<dbReference type="GO" id="GO:0042802">
    <property type="term" value="F:identical protein binding"/>
    <property type="evidence" value="ECO:0007669"/>
    <property type="project" value="TreeGrafter"/>
</dbReference>
<gene>
    <name evidence="4" type="primary">nagB</name>
    <name evidence="4" type="ORF">GcLGCM259_0683</name>
</gene>
<evidence type="ECO:0000256" key="1">
    <source>
        <dbReference type="ARBA" id="ARBA00022801"/>
    </source>
</evidence>
<protein>
    <submittedName>
        <fullName evidence="4">Glucosamine-6-phosphate deaminase</fullName>
    </submittedName>
</protein>
<feature type="domain" description="Glucosamine/galactosamine-6-phosphate isomerase" evidence="3">
    <location>
        <begin position="8"/>
        <end position="233"/>
    </location>
</feature>
<dbReference type="GO" id="GO:0005737">
    <property type="term" value="C:cytoplasm"/>
    <property type="evidence" value="ECO:0007669"/>
    <property type="project" value="TreeGrafter"/>
</dbReference>